<dbReference type="EMBL" id="JAVDXO010000002">
    <property type="protein sequence ID" value="MDR7306243.1"/>
    <property type="molecule type" value="Genomic_DNA"/>
</dbReference>
<evidence type="ECO:0000259" key="1">
    <source>
        <dbReference type="Pfam" id="PF00326"/>
    </source>
</evidence>
<evidence type="ECO:0000313" key="3">
    <source>
        <dbReference type="Proteomes" id="UP001268089"/>
    </source>
</evidence>
<dbReference type="Proteomes" id="UP001268089">
    <property type="component" value="Unassembled WGS sequence"/>
</dbReference>
<protein>
    <submittedName>
        <fullName evidence="2">Fermentation-respiration switch protein FrsA (DUF1100 family)</fullName>
    </submittedName>
</protein>
<organism evidence="2 3">
    <name type="scientific">Rhodoferax saidenbachensis</name>
    <dbReference type="NCBI Taxonomy" id="1484693"/>
    <lineage>
        <taxon>Bacteria</taxon>
        <taxon>Pseudomonadati</taxon>
        <taxon>Pseudomonadota</taxon>
        <taxon>Betaproteobacteria</taxon>
        <taxon>Burkholderiales</taxon>
        <taxon>Comamonadaceae</taxon>
        <taxon>Rhodoferax</taxon>
    </lineage>
</organism>
<sequence length="287" mass="30864">MSATLSFHGLRYLLLCLGLLLGGCGVQSVFYHPDHVLYSTPADLGLRFEAVSFHSQDGTPLIGWFIPAAGYANPRDAKGTVVHFHGNAQNMTAHWQYVAWLPRRGYNVLAFDYRGYGASQGEPEVKGVFEDSRSALDYVRTRKDVNPGRLLVLGQSLGGTNAIAAVGSGNRVGVRAVAIEATFYSYSRIASDKVSGAGLLMNDSYSAANFVDRLAPLPLLLIHGTADPVIPYAHAVQLLDKAQEPKRLITVPGGGHIEAFTPRFGSTYQDVVVDFFDAALGLGPAKP</sequence>
<gene>
    <name evidence="2" type="ORF">J2X15_001521</name>
</gene>
<accession>A0ABU1ZLI4</accession>
<dbReference type="Pfam" id="PF00326">
    <property type="entry name" value="Peptidase_S9"/>
    <property type="match status" value="1"/>
</dbReference>
<keyword evidence="3" id="KW-1185">Reference proteome</keyword>
<dbReference type="SUPFAM" id="SSF53474">
    <property type="entry name" value="alpha/beta-Hydrolases"/>
    <property type="match status" value="1"/>
</dbReference>
<evidence type="ECO:0000313" key="2">
    <source>
        <dbReference type="EMBL" id="MDR7306243.1"/>
    </source>
</evidence>
<feature type="domain" description="Peptidase S9 prolyl oligopeptidase catalytic" evidence="1">
    <location>
        <begin position="98"/>
        <end position="281"/>
    </location>
</feature>
<dbReference type="RefSeq" id="WP_310341024.1">
    <property type="nucleotide sequence ID" value="NZ_JAVDXO010000002.1"/>
</dbReference>
<reference evidence="2 3" key="1">
    <citation type="submission" date="2023-07" db="EMBL/GenBank/DDBJ databases">
        <title>Sorghum-associated microbial communities from plants grown in Nebraska, USA.</title>
        <authorList>
            <person name="Schachtman D."/>
        </authorList>
    </citation>
    <scope>NUCLEOTIDE SEQUENCE [LARGE SCALE GENOMIC DNA]</scope>
    <source>
        <strain evidence="2 3">BE308</strain>
    </source>
</reference>
<dbReference type="InterPro" id="IPR001375">
    <property type="entry name" value="Peptidase_S9_cat"/>
</dbReference>
<proteinExistence type="predicted"/>
<dbReference type="InterPro" id="IPR029058">
    <property type="entry name" value="AB_hydrolase_fold"/>
</dbReference>
<dbReference type="PANTHER" id="PTHR12277:SF81">
    <property type="entry name" value="PROTEIN ABHD13"/>
    <property type="match status" value="1"/>
</dbReference>
<comment type="caution">
    <text evidence="2">The sequence shown here is derived from an EMBL/GenBank/DDBJ whole genome shotgun (WGS) entry which is preliminary data.</text>
</comment>
<dbReference type="Gene3D" id="3.40.50.1820">
    <property type="entry name" value="alpha/beta hydrolase"/>
    <property type="match status" value="1"/>
</dbReference>
<dbReference type="PANTHER" id="PTHR12277">
    <property type="entry name" value="ALPHA/BETA HYDROLASE DOMAIN-CONTAINING PROTEIN"/>
    <property type="match status" value="1"/>
</dbReference>
<name>A0ABU1ZLI4_9BURK</name>